<dbReference type="AlphaFoldDB" id="A0A9D4H3A2"/>
<reference evidence="1" key="2">
    <citation type="submission" date="2020-11" db="EMBL/GenBank/DDBJ databases">
        <authorList>
            <person name="McCartney M.A."/>
            <person name="Auch B."/>
            <person name="Kono T."/>
            <person name="Mallez S."/>
            <person name="Becker A."/>
            <person name="Gohl D.M."/>
            <person name="Silverstein K.A.T."/>
            <person name="Koren S."/>
            <person name="Bechman K.B."/>
            <person name="Herman A."/>
            <person name="Abrahante J.E."/>
            <person name="Garbe J."/>
        </authorList>
    </citation>
    <scope>NUCLEOTIDE SEQUENCE</scope>
    <source>
        <strain evidence="1">Duluth1</strain>
        <tissue evidence="1">Whole animal</tissue>
    </source>
</reference>
<reference evidence="1" key="1">
    <citation type="journal article" date="2019" name="bioRxiv">
        <title>The Genome of the Zebra Mussel, Dreissena polymorpha: A Resource for Invasive Species Research.</title>
        <authorList>
            <person name="McCartney M.A."/>
            <person name="Auch B."/>
            <person name="Kono T."/>
            <person name="Mallez S."/>
            <person name="Zhang Y."/>
            <person name="Obille A."/>
            <person name="Becker A."/>
            <person name="Abrahante J.E."/>
            <person name="Garbe J."/>
            <person name="Badalamenti J.P."/>
            <person name="Herman A."/>
            <person name="Mangelson H."/>
            <person name="Liachko I."/>
            <person name="Sullivan S."/>
            <person name="Sone E.D."/>
            <person name="Koren S."/>
            <person name="Silverstein K.A.T."/>
            <person name="Beckman K.B."/>
            <person name="Gohl D.M."/>
        </authorList>
    </citation>
    <scope>NUCLEOTIDE SEQUENCE</scope>
    <source>
        <strain evidence="1">Duluth1</strain>
        <tissue evidence="1">Whole animal</tissue>
    </source>
</reference>
<organism evidence="1 2">
    <name type="scientific">Dreissena polymorpha</name>
    <name type="common">Zebra mussel</name>
    <name type="synonym">Mytilus polymorpha</name>
    <dbReference type="NCBI Taxonomy" id="45954"/>
    <lineage>
        <taxon>Eukaryota</taxon>
        <taxon>Metazoa</taxon>
        <taxon>Spiralia</taxon>
        <taxon>Lophotrochozoa</taxon>
        <taxon>Mollusca</taxon>
        <taxon>Bivalvia</taxon>
        <taxon>Autobranchia</taxon>
        <taxon>Heteroconchia</taxon>
        <taxon>Euheterodonta</taxon>
        <taxon>Imparidentia</taxon>
        <taxon>Neoheterodontei</taxon>
        <taxon>Myida</taxon>
        <taxon>Dreissenoidea</taxon>
        <taxon>Dreissenidae</taxon>
        <taxon>Dreissena</taxon>
    </lineage>
</organism>
<gene>
    <name evidence="1" type="ORF">DPMN_130666</name>
</gene>
<evidence type="ECO:0000313" key="1">
    <source>
        <dbReference type="EMBL" id="KAH3828684.1"/>
    </source>
</evidence>
<comment type="caution">
    <text evidence="1">The sequence shown here is derived from an EMBL/GenBank/DDBJ whole genome shotgun (WGS) entry which is preliminary data.</text>
</comment>
<accession>A0A9D4H3A2</accession>
<keyword evidence="2" id="KW-1185">Reference proteome</keyword>
<dbReference type="Proteomes" id="UP000828390">
    <property type="component" value="Unassembled WGS sequence"/>
</dbReference>
<dbReference type="EMBL" id="JAIWYP010000005">
    <property type="protein sequence ID" value="KAH3828684.1"/>
    <property type="molecule type" value="Genomic_DNA"/>
</dbReference>
<name>A0A9D4H3A2_DREPO</name>
<sequence>MLISSFTGSGIDDTWQDRQHCSEVFFLKDMEMVIKRLKELDGTAYRVFEQFPLQVMMKRHQIVPKMKEARQLGKRAYLAFNTLYIDGTPMSALEKAVVKYQLCRGT</sequence>
<evidence type="ECO:0000313" key="2">
    <source>
        <dbReference type="Proteomes" id="UP000828390"/>
    </source>
</evidence>
<protein>
    <submittedName>
        <fullName evidence="1">Uncharacterized protein</fullName>
    </submittedName>
</protein>
<proteinExistence type="predicted"/>